<evidence type="ECO:0000259" key="2">
    <source>
        <dbReference type="Pfam" id="PF00892"/>
    </source>
</evidence>
<feature type="transmembrane region" description="Helical" evidence="1">
    <location>
        <begin position="111"/>
        <end position="132"/>
    </location>
</feature>
<feature type="domain" description="EamA" evidence="2">
    <location>
        <begin position="23"/>
        <end position="155"/>
    </location>
</feature>
<dbReference type="InterPro" id="IPR037185">
    <property type="entry name" value="EmrE-like"/>
</dbReference>
<gene>
    <name evidence="3" type="ORF">EOD42_06785</name>
</gene>
<feature type="transmembrane region" description="Helical" evidence="1">
    <location>
        <begin position="165"/>
        <end position="185"/>
    </location>
</feature>
<comment type="caution">
    <text evidence="3">The sequence shown here is derived from an EMBL/GenBank/DDBJ whole genome shotgun (WGS) entry which is preliminary data.</text>
</comment>
<evidence type="ECO:0000313" key="4">
    <source>
        <dbReference type="Proteomes" id="UP000282957"/>
    </source>
</evidence>
<feature type="transmembrane region" description="Helical" evidence="1">
    <location>
        <begin position="139"/>
        <end position="159"/>
    </location>
</feature>
<feature type="transmembrane region" description="Helical" evidence="1">
    <location>
        <begin position="279"/>
        <end position="299"/>
    </location>
</feature>
<reference evidence="3 4" key="1">
    <citation type="submission" date="2019-01" db="EMBL/GenBank/DDBJ databases">
        <authorList>
            <person name="Chen W.-M."/>
        </authorList>
    </citation>
    <scope>NUCLEOTIDE SEQUENCE [LARGE SCALE GENOMIC DNA]</scope>
    <source>
        <strain evidence="3 4">CCP-6</strain>
    </source>
</reference>
<accession>A0A437MIQ6</accession>
<dbReference type="AlphaFoldDB" id="A0A437MIQ6"/>
<keyword evidence="4" id="KW-1185">Reference proteome</keyword>
<proteinExistence type="predicted"/>
<keyword evidence="1" id="KW-1133">Transmembrane helix</keyword>
<dbReference type="OrthoDB" id="7266664at2"/>
<feature type="transmembrane region" description="Helical" evidence="1">
    <location>
        <begin position="225"/>
        <end position="246"/>
    </location>
</feature>
<dbReference type="PANTHER" id="PTHR22911:SF135">
    <property type="entry name" value="BLR4310 PROTEIN"/>
    <property type="match status" value="1"/>
</dbReference>
<feature type="transmembrane region" description="Helical" evidence="1">
    <location>
        <begin position="84"/>
        <end position="105"/>
    </location>
</feature>
<dbReference type="GO" id="GO:0016020">
    <property type="term" value="C:membrane"/>
    <property type="evidence" value="ECO:0007669"/>
    <property type="project" value="InterPro"/>
</dbReference>
<keyword evidence="1" id="KW-0472">Membrane</keyword>
<name>A0A437MIQ6_9PROT</name>
<feature type="transmembrane region" description="Helical" evidence="1">
    <location>
        <begin position="21"/>
        <end position="39"/>
    </location>
</feature>
<dbReference type="Proteomes" id="UP000282957">
    <property type="component" value="Unassembled WGS sequence"/>
</dbReference>
<dbReference type="EMBL" id="SACL01000002">
    <property type="protein sequence ID" value="RVT97525.1"/>
    <property type="molecule type" value="Genomic_DNA"/>
</dbReference>
<protein>
    <submittedName>
        <fullName evidence="3">DMT family transporter</fullName>
    </submittedName>
</protein>
<dbReference type="Pfam" id="PF00892">
    <property type="entry name" value="EamA"/>
    <property type="match status" value="1"/>
</dbReference>
<keyword evidence="1" id="KW-0812">Transmembrane</keyword>
<evidence type="ECO:0000313" key="3">
    <source>
        <dbReference type="EMBL" id="RVT97525.1"/>
    </source>
</evidence>
<dbReference type="InterPro" id="IPR000620">
    <property type="entry name" value="EamA_dom"/>
</dbReference>
<feature type="transmembrane region" description="Helical" evidence="1">
    <location>
        <begin position="54"/>
        <end position="72"/>
    </location>
</feature>
<dbReference type="SUPFAM" id="SSF103481">
    <property type="entry name" value="Multidrug resistance efflux transporter EmrE"/>
    <property type="match status" value="2"/>
</dbReference>
<dbReference type="PANTHER" id="PTHR22911">
    <property type="entry name" value="ACYL-MALONYL CONDENSING ENZYME-RELATED"/>
    <property type="match status" value="1"/>
</dbReference>
<feature type="transmembrane region" description="Helical" evidence="1">
    <location>
        <begin position="197"/>
        <end position="219"/>
    </location>
</feature>
<feature type="transmembrane region" description="Helical" evidence="1">
    <location>
        <begin position="253"/>
        <end position="273"/>
    </location>
</feature>
<organism evidence="3 4">
    <name type="scientific">Rhodovarius crocodyli</name>
    <dbReference type="NCBI Taxonomy" id="1979269"/>
    <lineage>
        <taxon>Bacteria</taxon>
        <taxon>Pseudomonadati</taxon>
        <taxon>Pseudomonadota</taxon>
        <taxon>Alphaproteobacteria</taxon>
        <taxon>Acetobacterales</taxon>
        <taxon>Roseomonadaceae</taxon>
        <taxon>Rhodovarius</taxon>
    </lineage>
</organism>
<sequence length="301" mass="31916">MPETRPLGKPATAITCYGRGVRGPIYLMLGIFLFGMLDANSKMLSGRYSAMDALFFRYAVLVGLILAVRAVMPGAGGPLATRHPWLHLLRAVSAFGSGILFFHTFRLLPMAHGYMIFFTAPFMILAITRLWLKEPVPASAWAWCGVAFGGVMLAVGPQLAGGASLLGVAAALAGTLTYAIVVTINRRLRTEGGFARLILWPAVLGLAVATPVVALELSMPPVTDLLALSVNGVLAGAATVALAAAFRHATPARLAPFEFIVLPLSIGFDWFLFAKPPEAMLVLGGVVVVVACVMSERAVRR</sequence>
<evidence type="ECO:0000256" key="1">
    <source>
        <dbReference type="SAM" id="Phobius"/>
    </source>
</evidence>